<gene>
    <name evidence="2" type="ORF">PHSY_001776</name>
</gene>
<dbReference type="GeneID" id="24107071"/>
<keyword evidence="3" id="KW-1185">Reference proteome</keyword>
<dbReference type="Proteomes" id="UP000014071">
    <property type="component" value="Unassembled WGS sequence"/>
</dbReference>
<dbReference type="EMBL" id="DF238783">
    <property type="protein sequence ID" value="GAC94205.1"/>
    <property type="molecule type" value="Genomic_DNA"/>
</dbReference>
<feature type="compositionally biased region" description="Basic and acidic residues" evidence="1">
    <location>
        <begin position="93"/>
        <end position="103"/>
    </location>
</feature>
<feature type="compositionally biased region" description="Basic and acidic residues" evidence="1">
    <location>
        <begin position="51"/>
        <end position="61"/>
    </location>
</feature>
<feature type="region of interest" description="Disordered" evidence="1">
    <location>
        <begin position="51"/>
        <end position="103"/>
    </location>
</feature>
<dbReference type="AlphaFoldDB" id="R9P7X8"/>
<feature type="compositionally biased region" description="Polar residues" evidence="1">
    <location>
        <begin position="62"/>
        <end position="82"/>
    </location>
</feature>
<organism evidence="2 3">
    <name type="scientific">Pseudozyma hubeiensis (strain SY62)</name>
    <name type="common">Yeast</name>
    <dbReference type="NCBI Taxonomy" id="1305764"/>
    <lineage>
        <taxon>Eukaryota</taxon>
        <taxon>Fungi</taxon>
        <taxon>Dikarya</taxon>
        <taxon>Basidiomycota</taxon>
        <taxon>Ustilaginomycotina</taxon>
        <taxon>Ustilaginomycetes</taxon>
        <taxon>Ustilaginales</taxon>
        <taxon>Ustilaginaceae</taxon>
        <taxon>Pseudozyma</taxon>
    </lineage>
</organism>
<dbReference type="HOGENOM" id="CLU_2264896_0_0_1"/>
<accession>R9P7X8</accession>
<evidence type="ECO:0000256" key="1">
    <source>
        <dbReference type="SAM" id="MobiDB-lite"/>
    </source>
</evidence>
<protein>
    <submittedName>
        <fullName evidence="2">Uncharacterized protein</fullName>
    </submittedName>
</protein>
<reference evidence="3" key="1">
    <citation type="journal article" date="2013" name="Genome Announc.">
        <title>Draft genome sequence of the basidiomycetous yeast-like fungus Pseudozyma hubeiensis SY62, which produces an abundant amount of the biosurfactant mannosylerythritol lipids.</title>
        <authorList>
            <person name="Konishi M."/>
            <person name="Hatada Y."/>
            <person name="Horiuchi J."/>
        </authorList>
    </citation>
    <scope>NUCLEOTIDE SEQUENCE [LARGE SCALE GENOMIC DNA]</scope>
    <source>
        <strain evidence="3">SY62</strain>
    </source>
</reference>
<name>R9P7X8_PSEHS</name>
<proteinExistence type="predicted"/>
<evidence type="ECO:0000313" key="2">
    <source>
        <dbReference type="EMBL" id="GAC94205.1"/>
    </source>
</evidence>
<sequence length="103" mass="11398">MSLPIPPNEAYLYAFESEDAKHLLTAPDEFKPTLALLSDSLKRLRCLCQTRDDQSEKDTEINQKNANGSPPGSNSDDATRPSSGVDVANLHPIRHERSSLSYL</sequence>
<evidence type="ECO:0000313" key="3">
    <source>
        <dbReference type="Proteomes" id="UP000014071"/>
    </source>
</evidence>
<dbReference type="RefSeq" id="XP_012187792.1">
    <property type="nucleotide sequence ID" value="XM_012332402.1"/>
</dbReference>